<keyword evidence="5 14" id="KW-0489">Methyltransferase</keyword>
<feature type="domain" description="Methylated-DNA-[protein]-cysteine S-methyltransferase DNA binding" evidence="13">
    <location>
        <begin position="76"/>
        <end position="160"/>
    </location>
</feature>
<keyword evidence="6 14" id="KW-0808">Transferase</keyword>
<feature type="compositionally biased region" description="Low complexity" evidence="12">
    <location>
        <begin position="1"/>
        <end position="16"/>
    </location>
</feature>
<dbReference type="Pfam" id="PF01035">
    <property type="entry name" value="DNA_binding_1"/>
    <property type="match status" value="1"/>
</dbReference>
<dbReference type="AlphaFoldDB" id="A0A0J6YFB4"/>
<evidence type="ECO:0000256" key="4">
    <source>
        <dbReference type="ARBA" id="ARBA00015377"/>
    </source>
</evidence>
<dbReference type="EMBL" id="DS028095">
    <property type="protein sequence ID" value="KMP05724.1"/>
    <property type="molecule type" value="Genomic_DNA"/>
</dbReference>
<dbReference type="PANTHER" id="PTHR10815">
    <property type="entry name" value="METHYLATED-DNA--PROTEIN-CYSTEINE METHYLTRANSFERASE"/>
    <property type="match status" value="1"/>
</dbReference>
<evidence type="ECO:0000256" key="6">
    <source>
        <dbReference type="ARBA" id="ARBA00022679"/>
    </source>
</evidence>
<dbReference type="CDD" id="cd06445">
    <property type="entry name" value="ATase"/>
    <property type="match status" value="1"/>
</dbReference>
<dbReference type="OrthoDB" id="1907495at2759"/>
<dbReference type="SUPFAM" id="SSF46767">
    <property type="entry name" value="Methylated DNA-protein cysteine methyltransferase, C-terminal domain"/>
    <property type="match status" value="1"/>
</dbReference>
<evidence type="ECO:0000259" key="13">
    <source>
        <dbReference type="Pfam" id="PF01035"/>
    </source>
</evidence>
<dbReference type="STRING" id="404692.A0A0J6YFB4"/>
<reference evidence="15" key="1">
    <citation type="journal article" date="2010" name="Genome Res.">
        <title>Population genomic sequencing of Coccidioides fungi reveals recent hybridization and transposon control.</title>
        <authorList>
            <person name="Neafsey D.E."/>
            <person name="Barker B.M."/>
            <person name="Sharpton T.J."/>
            <person name="Stajich J.E."/>
            <person name="Park D.J."/>
            <person name="Whiston E."/>
            <person name="Hung C.-Y."/>
            <person name="McMahan C."/>
            <person name="White J."/>
            <person name="Sykes S."/>
            <person name="Heiman D."/>
            <person name="Young S."/>
            <person name="Zeng Q."/>
            <person name="Abouelleil A."/>
            <person name="Aftuck L."/>
            <person name="Bessette D."/>
            <person name="Brown A."/>
            <person name="FitzGerald M."/>
            <person name="Lui A."/>
            <person name="Macdonald J.P."/>
            <person name="Priest M."/>
            <person name="Orbach M.J."/>
            <person name="Galgiani J.N."/>
            <person name="Kirkland T.N."/>
            <person name="Cole G.T."/>
            <person name="Birren B.W."/>
            <person name="Henn M.R."/>
            <person name="Taylor J.W."/>
            <person name="Rounsley S.D."/>
        </authorList>
    </citation>
    <scope>NUCLEOTIDE SEQUENCE [LARGE SCALE GENOMIC DNA]</scope>
    <source>
        <strain evidence="15">RMSCC 2394</strain>
    </source>
</reference>
<dbReference type="InterPro" id="IPR036217">
    <property type="entry name" value="MethylDNA_cys_MeTrfase_DNAb"/>
</dbReference>
<dbReference type="GO" id="GO:0006281">
    <property type="term" value="P:DNA repair"/>
    <property type="evidence" value="ECO:0007669"/>
    <property type="project" value="UniProtKB-KW"/>
</dbReference>
<feature type="compositionally biased region" description="Basic and acidic residues" evidence="12">
    <location>
        <begin position="28"/>
        <end position="37"/>
    </location>
</feature>
<dbReference type="InterPro" id="IPR001497">
    <property type="entry name" value="MethylDNA_cys_MeTrfase_AS"/>
</dbReference>
<feature type="compositionally biased region" description="Basic residues" evidence="12">
    <location>
        <begin position="17"/>
        <end position="26"/>
    </location>
</feature>
<dbReference type="Proteomes" id="UP000054565">
    <property type="component" value="Unassembled WGS sequence"/>
</dbReference>
<dbReference type="Gene3D" id="1.10.10.10">
    <property type="entry name" value="Winged helix-like DNA-binding domain superfamily/Winged helix DNA-binding domain"/>
    <property type="match status" value="1"/>
</dbReference>
<dbReference type="InterPro" id="IPR014048">
    <property type="entry name" value="MethylDNA_cys_MeTrfase_DNA-bd"/>
</dbReference>
<evidence type="ECO:0000256" key="5">
    <source>
        <dbReference type="ARBA" id="ARBA00022603"/>
    </source>
</evidence>
<name>A0A0J6YFB4_COCIT</name>
<evidence type="ECO:0000256" key="12">
    <source>
        <dbReference type="SAM" id="MobiDB-lite"/>
    </source>
</evidence>
<gene>
    <name evidence="14" type="ORF">CIRG_05405</name>
</gene>
<proteinExistence type="inferred from homology"/>
<dbReference type="InterPro" id="IPR036388">
    <property type="entry name" value="WH-like_DNA-bd_sf"/>
</dbReference>
<accession>A0A0J6YFB4</accession>
<evidence type="ECO:0000256" key="2">
    <source>
        <dbReference type="ARBA" id="ARBA00008711"/>
    </source>
</evidence>
<evidence type="ECO:0000256" key="10">
    <source>
        <dbReference type="ARBA" id="ARBA00031621"/>
    </source>
</evidence>
<evidence type="ECO:0000256" key="9">
    <source>
        <dbReference type="ARBA" id="ARBA00030795"/>
    </source>
</evidence>
<dbReference type="NCBIfam" id="TIGR00589">
    <property type="entry name" value="ogt"/>
    <property type="match status" value="1"/>
</dbReference>
<dbReference type="PANTHER" id="PTHR10815:SF13">
    <property type="entry name" value="METHYLATED-DNA--PROTEIN-CYSTEINE METHYLTRANSFERASE"/>
    <property type="match status" value="1"/>
</dbReference>
<evidence type="ECO:0000256" key="3">
    <source>
        <dbReference type="ARBA" id="ARBA00011918"/>
    </source>
</evidence>
<keyword evidence="8" id="KW-0234">DNA repair</keyword>
<evidence type="ECO:0000313" key="14">
    <source>
        <dbReference type="EMBL" id="KMP05724.1"/>
    </source>
</evidence>
<evidence type="ECO:0000313" key="15">
    <source>
        <dbReference type="Proteomes" id="UP000054565"/>
    </source>
</evidence>
<evidence type="ECO:0000256" key="11">
    <source>
        <dbReference type="ARBA" id="ARBA00049348"/>
    </source>
</evidence>
<protein>
    <recommendedName>
        <fullName evidence="4">Methylated-DNA--protein-cysteine methyltransferase</fullName>
        <ecNumber evidence="3">2.1.1.63</ecNumber>
    </recommendedName>
    <alternativeName>
        <fullName evidence="9">6-O-methylguanine-DNA methyltransferase</fullName>
    </alternativeName>
    <alternativeName>
        <fullName evidence="10">O-6-methylguanine-DNA-alkyltransferase</fullName>
    </alternativeName>
</protein>
<feature type="region of interest" description="Disordered" evidence="12">
    <location>
        <begin position="1"/>
        <end position="49"/>
    </location>
</feature>
<evidence type="ECO:0000256" key="7">
    <source>
        <dbReference type="ARBA" id="ARBA00022763"/>
    </source>
</evidence>
<dbReference type="GO" id="GO:0003908">
    <property type="term" value="F:methylated-DNA-[protein]-cysteine S-methyltransferase activity"/>
    <property type="evidence" value="ECO:0007669"/>
    <property type="project" value="UniProtKB-EC"/>
</dbReference>
<comment type="catalytic activity">
    <reaction evidence="1">
        <text>a 4-O-methyl-thymidine in DNA + L-cysteinyl-[protein] = a thymidine in DNA + S-methyl-L-cysteinyl-[protein]</text>
        <dbReference type="Rhea" id="RHEA:53428"/>
        <dbReference type="Rhea" id="RHEA-COMP:10131"/>
        <dbReference type="Rhea" id="RHEA-COMP:10132"/>
        <dbReference type="Rhea" id="RHEA-COMP:13555"/>
        <dbReference type="Rhea" id="RHEA-COMP:13556"/>
        <dbReference type="ChEBI" id="CHEBI:29950"/>
        <dbReference type="ChEBI" id="CHEBI:82612"/>
        <dbReference type="ChEBI" id="CHEBI:137386"/>
        <dbReference type="ChEBI" id="CHEBI:137387"/>
        <dbReference type="EC" id="2.1.1.63"/>
    </reaction>
</comment>
<comment type="catalytic activity">
    <reaction evidence="11">
        <text>a 6-O-methyl-2'-deoxyguanosine in DNA + L-cysteinyl-[protein] = S-methyl-L-cysteinyl-[protein] + a 2'-deoxyguanosine in DNA</text>
        <dbReference type="Rhea" id="RHEA:24000"/>
        <dbReference type="Rhea" id="RHEA-COMP:10131"/>
        <dbReference type="Rhea" id="RHEA-COMP:10132"/>
        <dbReference type="Rhea" id="RHEA-COMP:11367"/>
        <dbReference type="Rhea" id="RHEA-COMP:11368"/>
        <dbReference type="ChEBI" id="CHEBI:29950"/>
        <dbReference type="ChEBI" id="CHEBI:82612"/>
        <dbReference type="ChEBI" id="CHEBI:85445"/>
        <dbReference type="ChEBI" id="CHEBI:85448"/>
        <dbReference type="EC" id="2.1.1.63"/>
    </reaction>
</comment>
<evidence type="ECO:0000256" key="1">
    <source>
        <dbReference type="ARBA" id="ARBA00001286"/>
    </source>
</evidence>
<comment type="similarity">
    <text evidence="2">Belongs to the MGMT family.</text>
</comment>
<dbReference type="PROSITE" id="PS00374">
    <property type="entry name" value="MGMT"/>
    <property type="match status" value="1"/>
</dbReference>
<organism evidence="14 15">
    <name type="scientific">Coccidioides immitis RMSCC 2394</name>
    <dbReference type="NCBI Taxonomy" id="404692"/>
    <lineage>
        <taxon>Eukaryota</taxon>
        <taxon>Fungi</taxon>
        <taxon>Dikarya</taxon>
        <taxon>Ascomycota</taxon>
        <taxon>Pezizomycotina</taxon>
        <taxon>Eurotiomycetes</taxon>
        <taxon>Eurotiomycetidae</taxon>
        <taxon>Onygenales</taxon>
        <taxon>Onygenaceae</taxon>
        <taxon>Coccidioides</taxon>
    </lineage>
</organism>
<keyword evidence="7" id="KW-0227">DNA damage</keyword>
<feature type="compositionally biased region" description="Polar residues" evidence="12">
    <location>
        <begin position="39"/>
        <end position="49"/>
    </location>
</feature>
<evidence type="ECO:0000256" key="8">
    <source>
        <dbReference type="ARBA" id="ARBA00023204"/>
    </source>
</evidence>
<sequence length="188" mass="20310">MGAATTTTTTTTAARTSTRRAAKLQRRLSSEDADRKTARSQSKAISSIPSYPSALDQEALAHSLRRIASHPTLTPYRRLVYRTLLSVPPGRWTTYATLSAHLSSSARAIGNAMKTNPFAPEVPCHRVLATDRTIGGYKGKWGNGGEYSVEKTKLLKAEGVEFDHKGKANGEVFREFADMGSVVAGQGN</sequence>
<dbReference type="GO" id="GO:0032259">
    <property type="term" value="P:methylation"/>
    <property type="evidence" value="ECO:0007669"/>
    <property type="project" value="UniProtKB-KW"/>
</dbReference>
<dbReference type="EC" id="2.1.1.63" evidence="3"/>